<comment type="caution">
    <text evidence="3">The sequence shown here is derived from an EMBL/GenBank/DDBJ whole genome shotgun (WGS) entry which is preliminary data.</text>
</comment>
<dbReference type="EMBL" id="JBHTKA010000001">
    <property type="protein sequence ID" value="MFD0999132.1"/>
    <property type="molecule type" value="Genomic_DNA"/>
</dbReference>
<evidence type="ECO:0000313" key="4">
    <source>
        <dbReference type="Proteomes" id="UP001597112"/>
    </source>
</evidence>
<dbReference type="InterPro" id="IPR000073">
    <property type="entry name" value="AB_hydrolase_1"/>
</dbReference>
<dbReference type="PANTHER" id="PTHR43798:SF31">
    <property type="entry name" value="AB HYDROLASE SUPERFAMILY PROTEIN YCLE"/>
    <property type="match status" value="1"/>
</dbReference>
<keyword evidence="1 3" id="KW-0378">Hydrolase</keyword>
<organism evidence="3 4">
    <name type="scientific">Ohtaekwangia kribbensis</name>
    <dbReference type="NCBI Taxonomy" id="688913"/>
    <lineage>
        <taxon>Bacteria</taxon>
        <taxon>Pseudomonadati</taxon>
        <taxon>Bacteroidota</taxon>
        <taxon>Cytophagia</taxon>
        <taxon>Cytophagales</taxon>
        <taxon>Fulvivirgaceae</taxon>
        <taxon>Ohtaekwangia</taxon>
    </lineage>
</organism>
<dbReference type="InterPro" id="IPR050266">
    <property type="entry name" value="AB_hydrolase_sf"/>
</dbReference>
<dbReference type="RefSeq" id="WP_377577032.1">
    <property type="nucleotide sequence ID" value="NZ_JBHTKA010000001.1"/>
</dbReference>
<dbReference type="Proteomes" id="UP001597112">
    <property type="component" value="Unassembled WGS sequence"/>
</dbReference>
<feature type="domain" description="AB hydrolase-1" evidence="2">
    <location>
        <begin position="22"/>
        <end position="253"/>
    </location>
</feature>
<proteinExistence type="predicted"/>
<dbReference type="Gene3D" id="3.40.50.1820">
    <property type="entry name" value="alpha/beta hydrolase"/>
    <property type="match status" value="1"/>
</dbReference>
<dbReference type="InterPro" id="IPR029058">
    <property type="entry name" value="AB_hydrolase_fold"/>
</dbReference>
<dbReference type="Pfam" id="PF12697">
    <property type="entry name" value="Abhydrolase_6"/>
    <property type="match status" value="1"/>
</dbReference>
<keyword evidence="4" id="KW-1185">Reference proteome</keyword>
<dbReference type="SUPFAM" id="SSF53474">
    <property type="entry name" value="alpha/beta-Hydrolases"/>
    <property type="match status" value="1"/>
</dbReference>
<dbReference type="PANTHER" id="PTHR43798">
    <property type="entry name" value="MONOACYLGLYCEROL LIPASE"/>
    <property type="match status" value="1"/>
</dbReference>
<gene>
    <name evidence="3" type="ORF">ACFQ21_07430</name>
</gene>
<sequence length="269" mass="30477">MTILANETVIDYVQAGDGEITLLFVHGAFINKEYWREQIEYFKTNYSVVAVDLPGHGQSGRDRVNWTIHEFGKDIVSIIDSLKLSNVVLIGHSMGADIILEAASMRKDSIIGVVVIDALKNAGEELNEEVQQQVDSILEQLNTNFADTVETYAQQGLLSPDTDPKITHTIINDYRNAYQPMGIRSVQDVFSFPTRERELLQSLPFKIYLINVDYIPTNEELLRKYASAGYELHIIHGTSHFPMLEEPQVLNEALEKVIDKINEELILVR</sequence>
<evidence type="ECO:0000313" key="3">
    <source>
        <dbReference type="EMBL" id="MFD0999132.1"/>
    </source>
</evidence>
<reference evidence="4" key="1">
    <citation type="journal article" date="2019" name="Int. J. Syst. Evol. Microbiol.">
        <title>The Global Catalogue of Microorganisms (GCM) 10K type strain sequencing project: providing services to taxonomists for standard genome sequencing and annotation.</title>
        <authorList>
            <consortium name="The Broad Institute Genomics Platform"/>
            <consortium name="The Broad Institute Genome Sequencing Center for Infectious Disease"/>
            <person name="Wu L."/>
            <person name="Ma J."/>
        </authorList>
    </citation>
    <scope>NUCLEOTIDE SEQUENCE [LARGE SCALE GENOMIC DNA]</scope>
    <source>
        <strain evidence="4">CCUG 58938</strain>
    </source>
</reference>
<evidence type="ECO:0000259" key="2">
    <source>
        <dbReference type="Pfam" id="PF12697"/>
    </source>
</evidence>
<evidence type="ECO:0000256" key="1">
    <source>
        <dbReference type="ARBA" id="ARBA00022801"/>
    </source>
</evidence>
<dbReference type="GO" id="GO:0016787">
    <property type="term" value="F:hydrolase activity"/>
    <property type="evidence" value="ECO:0007669"/>
    <property type="project" value="UniProtKB-KW"/>
</dbReference>
<protein>
    <submittedName>
        <fullName evidence="3">Alpha/beta fold hydrolase</fullName>
    </submittedName>
</protein>
<name>A0ABW3K2B0_9BACT</name>
<accession>A0ABW3K2B0</accession>